<protein>
    <submittedName>
        <fullName evidence="2">Uncharacterized protein</fullName>
    </submittedName>
</protein>
<dbReference type="Proteomes" id="UP000233551">
    <property type="component" value="Unassembled WGS sequence"/>
</dbReference>
<dbReference type="AlphaFoldDB" id="A0A2I0IML7"/>
<comment type="caution">
    <text evidence="2">The sequence shown here is derived from an EMBL/GenBank/DDBJ whole genome shotgun (WGS) entry which is preliminary data.</text>
</comment>
<name>A0A2I0IML7_PUNGR</name>
<reference evidence="2 3" key="1">
    <citation type="submission" date="2017-11" db="EMBL/GenBank/DDBJ databases">
        <title>De-novo sequencing of pomegranate (Punica granatum L.) genome.</title>
        <authorList>
            <person name="Akparov Z."/>
            <person name="Amiraslanov A."/>
            <person name="Hajiyeva S."/>
            <person name="Abbasov M."/>
            <person name="Kaur K."/>
            <person name="Hamwieh A."/>
            <person name="Solovyev V."/>
            <person name="Salamov A."/>
            <person name="Braich B."/>
            <person name="Kosarev P."/>
            <person name="Mahmoud A."/>
            <person name="Hajiyev E."/>
            <person name="Babayeva S."/>
            <person name="Izzatullayeva V."/>
            <person name="Mammadov A."/>
            <person name="Mammadov A."/>
            <person name="Sharifova S."/>
            <person name="Ojaghi J."/>
            <person name="Eynullazada K."/>
            <person name="Bayramov B."/>
            <person name="Abdulazimova A."/>
            <person name="Shahmuradov I."/>
        </authorList>
    </citation>
    <scope>NUCLEOTIDE SEQUENCE [LARGE SCALE GENOMIC DNA]</scope>
    <source>
        <strain evidence="3">cv. AG2017</strain>
        <tissue evidence="2">Leaf</tissue>
    </source>
</reference>
<evidence type="ECO:0000313" key="3">
    <source>
        <dbReference type="Proteomes" id="UP000233551"/>
    </source>
</evidence>
<proteinExistence type="predicted"/>
<evidence type="ECO:0000313" key="2">
    <source>
        <dbReference type="EMBL" id="PKI45242.1"/>
    </source>
</evidence>
<evidence type="ECO:0000256" key="1">
    <source>
        <dbReference type="SAM" id="MobiDB-lite"/>
    </source>
</evidence>
<organism evidence="2 3">
    <name type="scientific">Punica granatum</name>
    <name type="common">Pomegranate</name>
    <dbReference type="NCBI Taxonomy" id="22663"/>
    <lineage>
        <taxon>Eukaryota</taxon>
        <taxon>Viridiplantae</taxon>
        <taxon>Streptophyta</taxon>
        <taxon>Embryophyta</taxon>
        <taxon>Tracheophyta</taxon>
        <taxon>Spermatophyta</taxon>
        <taxon>Magnoliopsida</taxon>
        <taxon>eudicotyledons</taxon>
        <taxon>Gunneridae</taxon>
        <taxon>Pentapetalae</taxon>
        <taxon>rosids</taxon>
        <taxon>malvids</taxon>
        <taxon>Myrtales</taxon>
        <taxon>Lythraceae</taxon>
        <taxon>Punica</taxon>
    </lineage>
</organism>
<accession>A0A2I0IML7</accession>
<sequence>MSMAVAASSAPKRRRVGFHRGAEPQGVLGTTRQMGLILIVEIDTVENNLHHSFRRASRWSSTAIPWRSSAIPMTTRGEERGIGGDAGCHRKSSRPEGRGRARLSNGVVGGTGRAGERAVNEGFTLLSRGIKQRGEIRVH</sequence>
<feature type="region of interest" description="Disordered" evidence="1">
    <location>
        <begin position="76"/>
        <end position="113"/>
    </location>
</feature>
<dbReference type="EMBL" id="PGOL01002750">
    <property type="protein sequence ID" value="PKI45242.1"/>
    <property type="molecule type" value="Genomic_DNA"/>
</dbReference>
<keyword evidence="3" id="KW-1185">Reference proteome</keyword>
<gene>
    <name evidence="2" type="ORF">CRG98_034369</name>
</gene>